<comment type="caution">
    <text evidence="1">The sequence shown here is derived from an EMBL/GenBank/DDBJ whole genome shotgun (WGS) entry which is preliminary data.</text>
</comment>
<protein>
    <submittedName>
        <fullName evidence="1">Uncharacterized protein</fullName>
    </submittedName>
</protein>
<name>A0AAW1HFB0_POPJA</name>
<accession>A0AAW1HFB0</accession>
<reference evidence="1 2" key="1">
    <citation type="journal article" date="2024" name="BMC Genomics">
        <title>De novo assembly and annotation of Popillia japonica's genome with initial clues to its potential as an invasive pest.</title>
        <authorList>
            <person name="Cucini C."/>
            <person name="Boschi S."/>
            <person name="Funari R."/>
            <person name="Cardaioli E."/>
            <person name="Iannotti N."/>
            <person name="Marturano G."/>
            <person name="Paoli F."/>
            <person name="Bruttini M."/>
            <person name="Carapelli A."/>
            <person name="Frati F."/>
            <person name="Nardi F."/>
        </authorList>
    </citation>
    <scope>NUCLEOTIDE SEQUENCE [LARGE SCALE GENOMIC DNA]</scope>
    <source>
        <strain evidence="1">DMR45628</strain>
    </source>
</reference>
<evidence type="ECO:0000313" key="1">
    <source>
        <dbReference type="EMBL" id="KAK9674940.1"/>
    </source>
</evidence>
<proteinExistence type="predicted"/>
<dbReference type="EMBL" id="JASPKY010001380">
    <property type="protein sequence ID" value="KAK9674940.1"/>
    <property type="molecule type" value="Genomic_DNA"/>
</dbReference>
<gene>
    <name evidence="1" type="ORF">QE152_g40754</name>
</gene>
<sequence>MLGERGLAGYCGQGAGGAGEQTGGWQGPVQWGLGAEGGVVEAREAVQRKGKSEFEIVKMMIALERQNVWDKI</sequence>
<dbReference type="Proteomes" id="UP001458880">
    <property type="component" value="Unassembled WGS sequence"/>
</dbReference>
<dbReference type="AlphaFoldDB" id="A0AAW1HFB0"/>
<keyword evidence="2" id="KW-1185">Reference proteome</keyword>
<organism evidence="1 2">
    <name type="scientific">Popillia japonica</name>
    <name type="common">Japanese beetle</name>
    <dbReference type="NCBI Taxonomy" id="7064"/>
    <lineage>
        <taxon>Eukaryota</taxon>
        <taxon>Metazoa</taxon>
        <taxon>Ecdysozoa</taxon>
        <taxon>Arthropoda</taxon>
        <taxon>Hexapoda</taxon>
        <taxon>Insecta</taxon>
        <taxon>Pterygota</taxon>
        <taxon>Neoptera</taxon>
        <taxon>Endopterygota</taxon>
        <taxon>Coleoptera</taxon>
        <taxon>Polyphaga</taxon>
        <taxon>Scarabaeiformia</taxon>
        <taxon>Scarabaeidae</taxon>
        <taxon>Rutelinae</taxon>
        <taxon>Popillia</taxon>
    </lineage>
</organism>
<evidence type="ECO:0000313" key="2">
    <source>
        <dbReference type="Proteomes" id="UP001458880"/>
    </source>
</evidence>